<protein>
    <submittedName>
        <fullName evidence="2">Uncharacterized protein</fullName>
    </submittedName>
</protein>
<organism evidence="2">
    <name type="scientific">Picea glauca</name>
    <name type="common">White spruce</name>
    <name type="synonym">Pinus glauca</name>
    <dbReference type="NCBI Taxonomy" id="3330"/>
    <lineage>
        <taxon>Eukaryota</taxon>
        <taxon>Viridiplantae</taxon>
        <taxon>Streptophyta</taxon>
        <taxon>Embryophyta</taxon>
        <taxon>Tracheophyta</taxon>
        <taxon>Spermatophyta</taxon>
        <taxon>Pinopsida</taxon>
        <taxon>Pinidae</taxon>
        <taxon>Conifers I</taxon>
        <taxon>Pinales</taxon>
        <taxon>Pinaceae</taxon>
        <taxon>Picea</taxon>
    </lineage>
</organism>
<accession>A0A101LVY5</accession>
<feature type="region of interest" description="Disordered" evidence="1">
    <location>
        <begin position="16"/>
        <end position="36"/>
    </location>
</feature>
<proteinExistence type="predicted"/>
<sequence>MKQLDLLLDLNLEHHSLTLEQDHDHKQQTRARSPPT</sequence>
<dbReference type="EMBL" id="LKAM01000012">
    <property type="protein sequence ID" value="KUM46321.1"/>
    <property type="molecule type" value="Genomic_DNA"/>
</dbReference>
<dbReference type="AlphaFoldDB" id="A0A101LVY5"/>
<feature type="compositionally biased region" description="Basic and acidic residues" evidence="1">
    <location>
        <begin position="16"/>
        <end position="27"/>
    </location>
</feature>
<keyword evidence="2" id="KW-0496">Mitochondrion</keyword>
<name>A0A101LVY5_PICGL</name>
<reference evidence="2" key="1">
    <citation type="journal article" date="2015" name="Genome Biol. Evol.">
        <title>Organellar Genomes of White Spruce (Picea glauca): Assembly and Annotation.</title>
        <authorList>
            <person name="Jackman S.D."/>
            <person name="Warren R.L."/>
            <person name="Gibb E.A."/>
            <person name="Vandervalk B.P."/>
            <person name="Mohamadi H."/>
            <person name="Chu J."/>
            <person name="Raymond A."/>
            <person name="Pleasance S."/>
            <person name="Coope R."/>
            <person name="Wildung M.R."/>
            <person name="Ritland C.E."/>
            <person name="Bousquet J."/>
            <person name="Jones S.J."/>
            <person name="Bohlmann J."/>
            <person name="Birol I."/>
        </authorList>
    </citation>
    <scope>NUCLEOTIDE SEQUENCE [LARGE SCALE GENOMIC DNA]</scope>
    <source>
        <tissue evidence="2">Flushing bud</tissue>
    </source>
</reference>
<evidence type="ECO:0000313" key="2">
    <source>
        <dbReference type="EMBL" id="KUM46321.1"/>
    </source>
</evidence>
<evidence type="ECO:0000256" key="1">
    <source>
        <dbReference type="SAM" id="MobiDB-lite"/>
    </source>
</evidence>
<geneLocation type="mitochondrion" evidence="2"/>
<comment type="caution">
    <text evidence="2">The sequence shown here is derived from an EMBL/GenBank/DDBJ whole genome shotgun (WGS) entry which is preliminary data.</text>
</comment>
<gene>
    <name evidence="2" type="ORF">ABT39_MTgene1827</name>
</gene>